<organism evidence="8 9">
    <name type="scientific">Candidatus Nomurabacteria bacterium CG1_02_47_685</name>
    <dbReference type="NCBI Taxonomy" id="1805282"/>
    <lineage>
        <taxon>Bacteria</taxon>
        <taxon>Candidatus Nomuraibacteriota</taxon>
    </lineage>
</organism>
<dbReference type="GO" id="GO:0006308">
    <property type="term" value="P:DNA catabolic process"/>
    <property type="evidence" value="ECO:0007669"/>
    <property type="project" value="UniProtKB-UniRule"/>
</dbReference>
<evidence type="ECO:0000256" key="6">
    <source>
        <dbReference type="RuleBase" id="RU004355"/>
    </source>
</evidence>
<comment type="function">
    <text evidence="5">Bidirectionally degrades single-stranded DNA into large acid-insoluble oligonucleotides, which are then degraded further into small acid-soluble oligonucleotides.</text>
</comment>
<evidence type="ECO:0000256" key="5">
    <source>
        <dbReference type="HAMAP-Rule" id="MF_00378"/>
    </source>
</evidence>
<evidence type="ECO:0000256" key="4">
    <source>
        <dbReference type="ARBA" id="ARBA00022839"/>
    </source>
</evidence>
<dbReference type="GO" id="GO:0008855">
    <property type="term" value="F:exodeoxyribonuclease VII activity"/>
    <property type="evidence" value="ECO:0007669"/>
    <property type="project" value="UniProtKB-UniRule"/>
</dbReference>
<keyword evidence="3 5" id="KW-0378">Hydrolase</keyword>
<dbReference type="Pfam" id="PF00570">
    <property type="entry name" value="HRDC"/>
    <property type="match status" value="1"/>
</dbReference>
<evidence type="ECO:0000313" key="8">
    <source>
        <dbReference type="EMBL" id="OIO32463.1"/>
    </source>
</evidence>
<dbReference type="InterPro" id="IPR020579">
    <property type="entry name" value="Exonuc_VII_lsu_C"/>
</dbReference>
<sequence>MKRSLLKKLQKWRDDTARKEGVESYRVLSNNTLEEIVEVKPTTDVELLKIKGIKEKKCTRYGNDIIAIVTGVDDVTTENTIRNDSLFSSGKDRHYSVGEYLDILNECIAENARVVGEVSSIDFKDNYLFFTMKDKQDGSMLKCFMWARDYKMCGVNIEEGLEIIAGGVPEIYKPTGNLTFRARGVELVGEGALKKAYEKLKIKLSREGLFAPERKRSIPEFPERIGLITSATGAVIHDFQSNLGHYGYHVEFFNSRVEGQSAARDLLVGITYFQDKDVDVIVIIRGGGSIESLQAFNNEMVVRAITASTAPVMCGIGHDKDIPLASLAADVAVSTPTAAAVLLGRGWEGALNDLRVFEREMISAFERVLDLHRGRIERSAAIIKELLGGIVKTVDRFYYDLETALANIKYNLEYIKRSVLENSVRLVHEWSGMLRRAGDRVTTAEKVISSVDPKRQLKLGYSIVSKKEGGIISSVRDVAVGGNIVIQVVDGTIDSRVEAIKII</sequence>
<dbReference type="STRING" id="1805282.AUJ44_02365"/>
<dbReference type="HAMAP" id="MF_00378">
    <property type="entry name" value="Exonuc_7_L"/>
    <property type="match status" value="1"/>
</dbReference>
<comment type="subunit">
    <text evidence="5">Heterooligomer composed of large and small subunits.</text>
</comment>
<dbReference type="InterPro" id="IPR044876">
    <property type="entry name" value="HRDC_dom_sf"/>
</dbReference>
<protein>
    <recommendedName>
        <fullName evidence="5">Exodeoxyribonuclease 7 large subunit</fullName>
        <ecNumber evidence="5">3.1.11.6</ecNumber>
    </recommendedName>
    <alternativeName>
        <fullName evidence="5">Exodeoxyribonuclease VII large subunit</fullName>
        <shortName evidence="5">Exonuclease VII large subunit</shortName>
    </alternativeName>
</protein>
<dbReference type="Pfam" id="PF13742">
    <property type="entry name" value="tRNA_anti_2"/>
    <property type="match status" value="1"/>
</dbReference>
<keyword evidence="2 5" id="KW-0540">Nuclease</keyword>
<comment type="similarity">
    <text evidence="5 6">Belongs to the XseA family.</text>
</comment>
<proteinExistence type="inferred from homology"/>
<dbReference type="CDD" id="cd04489">
    <property type="entry name" value="ExoVII_LU_OBF"/>
    <property type="match status" value="1"/>
</dbReference>
<dbReference type="Proteomes" id="UP000183206">
    <property type="component" value="Unassembled WGS sequence"/>
</dbReference>
<dbReference type="GO" id="GO:0009318">
    <property type="term" value="C:exodeoxyribonuclease VII complex"/>
    <property type="evidence" value="ECO:0007669"/>
    <property type="project" value="UniProtKB-UniRule"/>
</dbReference>
<accession>A0A1J4VE38</accession>
<evidence type="ECO:0000313" key="9">
    <source>
        <dbReference type="Proteomes" id="UP000183206"/>
    </source>
</evidence>
<dbReference type="PANTHER" id="PTHR30008">
    <property type="entry name" value="EXODEOXYRIBONUCLEASE 7 LARGE SUBUNIT"/>
    <property type="match status" value="1"/>
</dbReference>
<dbReference type="Pfam" id="PF02601">
    <property type="entry name" value="Exonuc_VII_L"/>
    <property type="match status" value="1"/>
</dbReference>
<dbReference type="GO" id="GO:0005737">
    <property type="term" value="C:cytoplasm"/>
    <property type="evidence" value="ECO:0007669"/>
    <property type="project" value="UniProtKB-SubCell"/>
</dbReference>
<dbReference type="SMART" id="SM00341">
    <property type="entry name" value="HRDC"/>
    <property type="match status" value="1"/>
</dbReference>
<dbReference type="AlphaFoldDB" id="A0A1J4VE38"/>
<dbReference type="PANTHER" id="PTHR30008:SF0">
    <property type="entry name" value="EXODEOXYRIBONUCLEASE 7 LARGE SUBUNIT"/>
    <property type="match status" value="1"/>
</dbReference>
<dbReference type="GO" id="GO:0003676">
    <property type="term" value="F:nucleic acid binding"/>
    <property type="evidence" value="ECO:0007669"/>
    <property type="project" value="InterPro"/>
</dbReference>
<comment type="caution">
    <text evidence="8">The sequence shown here is derived from an EMBL/GenBank/DDBJ whole genome shotgun (WGS) entry which is preliminary data.</text>
</comment>
<evidence type="ECO:0000256" key="3">
    <source>
        <dbReference type="ARBA" id="ARBA00022801"/>
    </source>
</evidence>
<name>A0A1J4VE38_9BACT</name>
<evidence type="ECO:0000256" key="2">
    <source>
        <dbReference type="ARBA" id="ARBA00022722"/>
    </source>
</evidence>
<dbReference type="EMBL" id="MNVO01000037">
    <property type="protein sequence ID" value="OIO32463.1"/>
    <property type="molecule type" value="Genomic_DNA"/>
</dbReference>
<dbReference type="Gene3D" id="1.10.150.80">
    <property type="entry name" value="HRDC domain"/>
    <property type="match status" value="1"/>
</dbReference>
<dbReference type="EC" id="3.1.11.6" evidence="5"/>
<dbReference type="InterPro" id="IPR003753">
    <property type="entry name" value="Exonuc_VII_L"/>
</dbReference>
<dbReference type="InterPro" id="IPR025824">
    <property type="entry name" value="OB-fold_nuc-bd_dom"/>
</dbReference>
<gene>
    <name evidence="5" type="primary">xseA</name>
    <name evidence="8" type="ORF">AUJ44_02365</name>
</gene>
<dbReference type="SUPFAM" id="SSF47819">
    <property type="entry name" value="HRDC-like"/>
    <property type="match status" value="1"/>
</dbReference>
<evidence type="ECO:0000256" key="1">
    <source>
        <dbReference type="ARBA" id="ARBA00022490"/>
    </source>
</evidence>
<evidence type="ECO:0000259" key="7">
    <source>
        <dbReference type="PROSITE" id="PS50967"/>
    </source>
</evidence>
<dbReference type="InterPro" id="IPR002121">
    <property type="entry name" value="HRDC_dom"/>
</dbReference>
<keyword evidence="4 5" id="KW-0269">Exonuclease</keyword>
<dbReference type="InterPro" id="IPR010997">
    <property type="entry name" value="HRDC-like_sf"/>
</dbReference>
<comment type="catalytic activity">
    <reaction evidence="5 6">
        <text>Exonucleolytic cleavage in either 5'- to 3'- or 3'- to 5'-direction to yield nucleoside 5'-phosphates.</text>
        <dbReference type="EC" id="3.1.11.6"/>
    </reaction>
</comment>
<feature type="domain" description="HRDC" evidence="7">
    <location>
        <begin position="1"/>
        <end position="79"/>
    </location>
</feature>
<dbReference type="GO" id="GO:0000166">
    <property type="term" value="F:nucleotide binding"/>
    <property type="evidence" value="ECO:0007669"/>
    <property type="project" value="InterPro"/>
</dbReference>
<dbReference type="PROSITE" id="PS50967">
    <property type="entry name" value="HRDC"/>
    <property type="match status" value="1"/>
</dbReference>
<dbReference type="NCBIfam" id="TIGR00237">
    <property type="entry name" value="xseA"/>
    <property type="match status" value="1"/>
</dbReference>
<keyword evidence="1 5" id="KW-0963">Cytoplasm</keyword>
<reference evidence="8 9" key="1">
    <citation type="journal article" date="2016" name="Environ. Microbiol.">
        <title>Genomic resolution of a cold subsurface aquifer community provides metabolic insights for novel microbes adapted to high CO concentrations.</title>
        <authorList>
            <person name="Probst A.J."/>
            <person name="Castelle C.J."/>
            <person name="Singh A."/>
            <person name="Brown C.T."/>
            <person name="Anantharaman K."/>
            <person name="Sharon I."/>
            <person name="Hug L.A."/>
            <person name="Burstein D."/>
            <person name="Emerson J.B."/>
            <person name="Thomas B.C."/>
            <person name="Banfield J.F."/>
        </authorList>
    </citation>
    <scope>NUCLEOTIDE SEQUENCE [LARGE SCALE GENOMIC DNA]</scope>
    <source>
        <strain evidence="8">CG1_02_47_685</strain>
    </source>
</reference>
<comment type="subcellular location">
    <subcellularLocation>
        <location evidence="5 6">Cytoplasm</location>
    </subcellularLocation>
</comment>